<evidence type="ECO:0000256" key="7">
    <source>
        <dbReference type="ARBA" id="ARBA00022777"/>
    </source>
</evidence>
<feature type="transmembrane region" description="Helical" evidence="10">
    <location>
        <begin position="20"/>
        <end position="44"/>
    </location>
</feature>
<dbReference type="Gene3D" id="3.30.565.10">
    <property type="entry name" value="Histidine kinase-like ATPase, C-terminal domain"/>
    <property type="match status" value="1"/>
</dbReference>
<keyword evidence="8 10" id="KW-1133">Transmembrane helix</keyword>
<dbReference type="SMART" id="SM00091">
    <property type="entry name" value="PAS"/>
    <property type="match status" value="1"/>
</dbReference>
<evidence type="ECO:0000259" key="13">
    <source>
        <dbReference type="PROSITE" id="PS50113"/>
    </source>
</evidence>
<dbReference type="InterPro" id="IPR005467">
    <property type="entry name" value="His_kinase_dom"/>
</dbReference>
<dbReference type="InterPro" id="IPR035965">
    <property type="entry name" value="PAS-like_dom_sf"/>
</dbReference>
<proteinExistence type="predicted"/>
<dbReference type="PROSITE" id="PS50112">
    <property type="entry name" value="PAS"/>
    <property type="match status" value="1"/>
</dbReference>
<dbReference type="InterPro" id="IPR050351">
    <property type="entry name" value="BphY/WalK/GraS-like"/>
</dbReference>
<dbReference type="PANTHER" id="PTHR42878:SF15">
    <property type="entry name" value="BACTERIOPHYTOCHROME"/>
    <property type="match status" value="1"/>
</dbReference>
<keyword evidence="5" id="KW-0808">Transferase</keyword>
<dbReference type="InterPro" id="IPR004358">
    <property type="entry name" value="Sig_transdc_His_kin-like_C"/>
</dbReference>
<feature type="transmembrane region" description="Helical" evidence="10">
    <location>
        <begin position="320"/>
        <end position="339"/>
    </location>
</feature>
<organism evidence="15 16">
    <name type="scientific">Shewanella mangrovisoli</name>
    <dbReference type="NCBI Taxonomy" id="2864211"/>
    <lineage>
        <taxon>Bacteria</taxon>
        <taxon>Pseudomonadati</taxon>
        <taxon>Pseudomonadota</taxon>
        <taxon>Gammaproteobacteria</taxon>
        <taxon>Alteromonadales</taxon>
        <taxon>Shewanellaceae</taxon>
        <taxon>Shewanella</taxon>
    </lineage>
</organism>
<keyword evidence="16" id="KW-1185">Reference proteome</keyword>
<evidence type="ECO:0000256" key="9">
    <source>
        <dbReference type="ARBA" id="ARBA00023136"/>
    </source>
</evidence>
<feature type="domain" description="PAC" evidence="13">
    <location>
        <begin position="433"/>
        <end position="485"/>
    </location>
</feature>
<keyword evidence="4" id="KW-0597">Phosphoprotein</keyword>
<dbReference type="InterPro" id="IPR013767">
    <property type="entry name" value="PAS_fold"/>
</dbReference>
<sequence>MDKDSFPDSFNFNSSKSFYASVISSSWLMLLAAVFFMGLSWYVLEEYLRDRGEERFNNNVQDLIGAVSSRMTAYEQVLRGGVGLFLASDGVTRREWQLYVSNARLSEYYPGIQGLGFAQLLTPATVETFTQEVQEEGFDDYRVTPVGDRDLYCVIKYLEPFDWRNQRAFGFDMCSESTRRAAILHAIATGLPTASGKVTLVQETPDDAQAGILMYVPLYRGQPMTEEERKQQAIGVVYAPFRMNDLMQGIMGKRFSGLKLAIYDGMEANNESLMFSSHKALPSTNDVFYQSQLETMEGQVWRLEVSSESRFISSAEQTQSVWLQVIGSAFILALFYSVLTMARNRYQESRLTAELIANEKRFRLVIEASPSALFMVDRKGIITLVNTHAERLFGYARDELLGRSINMLLPEGLREIHQQHMGSYLAQPIAKNMSLRDDLFGCCKDGTRLAIEVGLTPIHFSNGVSILATINNVSERKRIEAQRIEHTAELERINKELDQFAYIASHDLKSPLRGIEQLTSWLSEDLSENMDENVQKYLGLIQSRIQRMVLLLDGLLMFSRIGRVDAEIVDVDSRQLIEDMFALVAPPQGFSLELEGNFPQFKTVKTLLELVIRNLFSNAIKHHDQAEGVIKVVCSASNTHYWFSVIDDGPGISTKYHGKVFEMFQTLRPRDEVEGSGLGLSLVKKTVESLGGKIQLESEGRGCCFRFSWPMRIVNKEGI</sequence>
<dbReference type="SUPFAM" id="SSF55874">
    <property type="entry name" value="ATPase domain of HSP90 chaperone/DNA topoisomerase II/histidine kinase"/>
    <property type="match status" value="1"/>
</dbReference>
<dbReference type="SUPFAM" id="SSF47384">
    <property type="entry name" value="Homodimeric domain of signal transducing histidine kinase"/>
    <property type="match status" value="1"/>
</dbReference>
<dbReference type="InterPro" id="IPR042240">
    <property type="entry name" value="CHASE_sf"/>
</dbReference>
<accession>A0ABV4VMM6</accession>
<dbReference type="Pfam" id="PF02518">
    <property type="entry name" value="HATPase_c"/>
    <property type="match status" value="1"/>
</dbReference>
<evidence type="ECO:0000259" key="14">
    <source>
        <dbReference type="PROSITE" id="PS50839"/>
    </source>
</evidence>
<keyword evidence="7" id="KW-0418">Kinase</keyword>
<evidence type="ECO:0000259" key="12">
    <source>
        <dbReference type="PROSITE" id="PS50112"/>
    </source>
</evidence>
<evidence type="ECO:0000256" key="5">
    <source>
        <dbReference type="ARBA" id="ARBA00022679"/>
    </source>
</evidence>
<dbReference type="EMBL" id="JBHFGU010000006">
    <property type="protein sequence ID" value="MFB2621477.1"/>
    <property type="molecule type" value="Genomic_DNA"/>
</dbReference>
<comment type="caution">
    <text evidence="15">The sequence shown here is derived from an EMBL/GenBank/DDBJ whole genome shotgun (WGS) entry which is preliminary data.</text>
</comment>
<dbReference type="InterPro" id="IPR003661">
    <property type="entry name" value="HisK_dim/P_dom"/>
</dbReference>
<dbReference type="SUPFAM" id="SSF55785">
    <property type="entry name" value="PYP-like sensor domain (PAS domain)"/>
    <property type="match status" value="1"/>
</dbReference>
<dbReference type="RefSeq" id="WP_342202408.1">
    <property type="nucleotide sequence ID" value="NZ_JBCATE010000006.1"/>
</dbReference>
<evidence type="ECO:0000256" key="10">
    <source>
        <dbReference type="SAM" id="Phobius"/>
    </source>
</evidence>
<dbReference type="CDD" id="cd00130">
    <property type="entry name" value="PAS"/>
    <property type="match status" value="1"/>
</dbReference>
<evidence type="ECO:0000313" key="16">
    <source>
        <dbReference type="Proteomes" id="UP001576708"/>
    </source>
</evidence>
<dbReference type="InterPro" id="IPR036890">
    <property type="entry name" value="HATPase_C_sf"/>
</dbReference>
<evidence type="ECO:0000256" key="3">
    <source>
        <dbReference type="ARBA" id="ARBA00012438"/>
    </source>
</evidence>
<dbReference type="InterPro" id="IPR036097">
    <property type="entry name" value="HisK_dim/P_sf"/>
</dbReference>
<feature type="domain" description="CHASE" evidence="14">
    <location>
        <begin position="87"/>
        <end position="304"/>
    </location>
</feature>
<dbReference type="CDD" id="cd00082">
    <property type="entry name" value="HisKA"/>
    <property type="match status" value="1"/>
</dbReference>
<dbReference type="InterPro" id="IPR006189">
    <property type="entry name" value="CHASE_dom"/>
</dbReference>
<evidence type="ECO:0000256" key="8">
    <source>
        <dbReference type="ARBA" id="ARBA00022989"/>
    </source>
</evidence>
<reference evidence="15 16" key="1">
    <citation type="submission" date="2024-09" db="EMBL/GenBank/DDBJ databases">
        <authorList>
            <person name="Zhang Y."/>
        </authorList>
    </citation>
    <scope>NUCLEOTIDE SEQUENCE [LARGE SCALE GENOMIC DNA]</scope>
    <source>
        <strain evidence="15 16">ZJ318</strain>
    </source>
</reference>
<dbReference type="PROSITE" id="PS50109">
    <property type="entry name" value="HIS_KIN"/>
    <property type="match status" value="1"/>
</dbReference>
<evidence type="ECO:0000256" key="6">
    <source>
        <dbReference type="ARBA" id="ARBA00022692"/>
    </source>
</evidence>
<keyword evidence="6 10" id="KW-0812">Transmembrane</keyword>
<comment type="subcellular location">
    <subcellularLocation>
        <location evidence="2">Membrane</location>
    </subcellularLocation>
</comment>
<dbReference type="PRINTS" id="PR00344">
    <property type="entry name" value="BCTRLSENSOR"/>
</dbReference>
<dbReference type="PROSITE" id="PS50113">
    <property type="entry name" value="PAC"/>
    <property type="match status" value="1"/>
</dbReference>
<dbReference type="Gene3D" id="3.30.450.350">
    <property type="entry name" value="CHASE domain"/>
    <property type="match status" value="1"/>
</dbReference>
<dbReference type="Proteomes" id="UP001576708">
    <property type="component" value="Unassembled WGS sequence"/>
</dbReference>
<dbReference type="Pfam" id="PF00989">
    <property type="entry name" value="PAS"/>
    <property type="match status" value="1"/>
</dbReference>
<dbReference type="Gene3D" id="3.30.450.20">
    <property type="entry name" value="PAS domain"/>
    <property type="match status" value="1"/>
</dbReference>
<dbReference type="InterPro" id="IPR003594">
    <property type="entry name" value="HATPase_dom"/>
</dbReference>
<evidence type="ECO:0000256" key="1">
    <source>
        <dbReference type="ARBA" id="ARBA00000085"/>
    </source>
</evidence>
<comment type="catalytic activity">
    <reaction evidence="1">
        <text>ATP + protein L-histidine = ADP + protein N-phospho-L-histidine.</text>
        <dbReference type="EC" id="2.7.13.3"/>
    </reaction>
</comment>
<dbReference type="PROSITE" id="PS50839">
    <property type="entry name" value="CHASE"/>
    <property type="match status" value="1"/>
</dbReference>
<feature type="domain" description="PAS" evidence="12">
    <location>
        <begin position="358"/>
        <end position="432"/>
    </location>
</feature>
<keyword evidence="9 10" id="KW-0472">Membrane</keyword>
<dbReference type="NCBIfam" id="TIGR00229">
    <property type="entry name" value="sensory_box"/>
    <property type="match status" value="1"/>
</dbReference>
<dbReference type="SMART" id="SM00387">
    <property type="entry name" value="HATPase_c"/>
    <property type="match status" value="1"/>
</dbReference>
<evidence type="ECO:0000256" key="4">
    <source>
        <dbReference type="ARBA" id="ARBA00022553"/>
    </source>
</evidence>
<feature type="domain" description="Histidine kinase" evidence="11">
    <location>
        <begin position="503"/>
        <end position="713"/>
    </location>
</feature>
<name>A0ABV4VMM6_9GAMM</name>
<dbReference type="EC" id="2.7.13.3" evidence="3"/>
<dbReference type="SMART" id="SM00388">
    <property type="entry name" value="HisKA"/>
    <property type="match status" value="1"/>
</dbReference>
<evidence type="ECO:0000259" key="11">
    <source>
        <dbReference type="PROSITE" id="PS50109"/>
    </source>
</evidence>
<dbReference type="InterPro" id="IPR000700">
    <property type="entry name" value="PAS-assoc_C"/>
</dbReference>
<gene>
    <name evidence="15" type="ORF">ACE02W_16815</name>
</gene>
<dbReference type="CDD" id="cd00075">
    <property type="entry name" value="HATPase"/>
    <property type="match status" value="1"/>
</dbReference>
<dbReference type="InterPro" id="IPR000014">
    <property type="entry name" value="PAS"/>
</dbReference>
<evidence type="ECO:0000256" key="2">
    <source>
        <dbReference type="ARBA" id="ARBA00004370"/>
    </source>
</evidence>
<evidence type="ECO:0000313" key="15">
    <source>
        <dbReference type="EMBL" id="MFB2621477.1"/>
    </source>
</evidence>
<dbReference type="SMART" id="SM01079">
    <property type="entry name" value="CHASE"/>
    <property type="match status" value="1"/>
</dbReference>
<dbReference type="Gene3D" id="1.10.287.130">
    <property type="match status" value="1"/>
</dbReference>
<dbReference type="PANTHER" id="PTHR42878">
    <property type="entry name" value="TWO-COMPONENT HISTIDINE KINASE"/>
    <property type="match status" value="1"/>
</dbReference>
<dbReference type="Pfam" id="PF00512">
    <property type="entry name" value="HisKA"/>
    <property type="match status" value="1"/>
</dbReference>
<protein>
    <recommendedName>
        <fullName evidence="3">histidine kinase</fullName>
        <ecNumber evidence="3">2.7.13.3</ecNumber>
    </recommendedName>
</protein>
<dbReference type="Pfam" id="PF03924">
    <property type="entry name" value="CHASE"/>
    <property type="match status" value="1"/>
</dbReference>